<comment type="subcellular location">
    <subcellularLocation>
        <location evidence="1">Virion</location>
    </subcellularLocation>
</comment>
<reference evidence="4" key="1">
    <citation type="submission" date="2021-11" db="EMBL/GenBank/DDBJ databases">
        <title>Australian commercial rhizobial inoculants.</title>
        <authorList>
            <person name="Kohlmeier M.G."/>
            <person name="O'Hara G.W."/>
            <person name="Colombi E."/>
            <person name="Ramsay J.P."/>
            <person name="Terpolilli J."/>
        </authorList>
    </citation>
    <scope>NUCLEOTIDE SEQUENCE</scope>
    <source>
        <strain evidence="4">CC829</strain>
    </source>
</reference>
<dbReference type="NCBIfam" id="TIGR01554">
    <property type="entry name" value="major_cap_HK97"/>
    <property type="match status" value="1"/>
</dbReference>
<dbReference type="Proteomes" id="UP001430990">
    <property type="component" value="Chromosome"/>
</dbReference>
<dbReference type="RefSeq" id="WP_231144366.1">
    <property type="nucleotide sequence ID" value="NZ_CP088100.1"/>
</dbReference>
<dbReference type="InterPro" id="IPR054612">
    <property type="entry name" value="Phage_capsid-like_C"/>
</dbReference>
<evidence type="ECO:0000256" key="2">
    <source>
        <dbReference type="SAM" id="MobiDB-lite"/>
    </source>
</evidence>
<dbReference type="SUPFAM" id="SSF56563">
    <property type="entry name" value="Major capsid protein gp5"/>
    <property type="match status" value="1"/>
</dbReference>
<evidence type="ECO:0000313" key="5">
    <source>
        <dbReference type="Proteomes" id="UP001430990"/>
    </source>
</evidence>
<evidence type="ECO:0000313" key="4">
    <source>
        <dbReference type="EMBL" id="UFW88955.1"/>
    </source>
</evidence>
<feature type="region of interest" description="Disordered" evidence="2">
    <location>
        <begin position="135"/>
        <end position="154"/>
    </location>
</feature>
<feature type="domain" description="Phage capsid-like C-terminal" evidence="3">
    <location>
        <begin position="110"/>
        <end position="270"/>
    </location>
</feature>
<gene>
    <name evidence="4" type="ORF">BjapCC829_10820</name>
</gene>
<dbReference type="InterPro" id="IPR024455">
    <property type="entry name" value="Phage_capsid"/>
</dbReference>
<dbReference type="EMBL" id="CP088100">
    <property type="protein sequence ID" value="UFW88955.1"/>
    <property type="molecule type" value="Genomic_DNA"/>
</dbReference>
<evidence type="ECO:0000256" key="1">
    <source>
        <dbReference type="ARBA" id="ARBA00004328"/>
    </source>
</evidence>
<dbReference type="Pfam" id="PF05065">
    <property type="entry name" value="Phage_capsid"/>
    <property type="match status" value="1"/>
</dbReference>
<protein>
    <submittedName>
        <fullName evidence="4">Phage major capsid protein</fullName>
    </submittedName>
</protein>
<organism evidence="4 5">
    <name type="scientific">Bradyrhizobium barranii</name>
    <dbReference type="NCBI Taxonomy" id="2992140"/>
    <lineage>
        <taxon>Bacteria</taxon>
        <taxon>Pseudomonadati</taxon>
        <taxon>Pseudomonadota</taxon>
        <taxon>Alphaproteobacteria</taxon>
        <taxon>Hyphomicrobiales</taxon>
        <taxon>Nitrobacteraceae</taxon>
        <taxon>Bradyrhizobium</taxon>
    </lineage>
</organism>
<evidence type="ECO:0000259" key="3">
    <source>
        <dbReference type="Pfam" id="PF05065"/>
    </source>
</evidence>
<accession>A0ABY3QT78</accession>
<keyword evidence="5" id="KW-1185">Reference proteome</keyword>
<proteinExistence type="predicted"/>
<name>A0ABY3QT78_9BRAD</name>
<sequence length="398" mass="40827">MSTTAEFEQRRQLSDIQSQISKLTARFSRGSGPSPRDVLVRSVMCKVLANLHKSTPQAVAEQLFPYQRDIAQAIRSPGLVLKGAVAPAMTTVAGWASELVTPTVLGVLPIIAPRSAYSQLSQLPATIRADLAGHGSVKVPTRSPSPTLAPPFVGEGQPIPIRQAAVANTALTRKKAAVISEFTGEMLNRSAVDIEQLIGDVMAADTTTAIDGVLLGNAAATAIAPAGILNGVTASAPTAGGGLAALAGDVRTLAAAIEATGPLIAPTVIMSATSALIVLLSLTGGIVLSVQDDGPQLAIVAAPSVPGKRLIMIDAANFASGEGDTPDFMTTTEALLHEDTAPLPIGTPGGVPGTDPNIVAAPARSLFQTNAIAVRMITDCGWTMTRAGRVAYIDNVTW</sequence>